<evidence type="ECO:0000313" key="11">
    <source>
        <dbReference type="EMBL" id="CRK84043.1"/>
    </source>
</evidence>
<keyword evidence="8 9" id="KW-0472">Membrane</keyword>
<keyword evidence="6" id="KW-0029">Amino-acid transport</keyword>
<keyword evidence="5 9" id="KW-0812">Transmembrane</keyword>
<evidence type="ECO:0000256" key="4">
    <source>
        <dbReference type="ARBA" id="ARBA00022475"/>
    </source>
</evidence>
<dbReference type="GO" id="GO:0043190">
    <property type="term" value="C:ATP-binding cassette (ABC) transporter complex"/>
    <property type="evidence" value="ECO:0007669"/>
    <property type="project" value="InterPro"/>
</dbReference>
<gene>
    <name evidence="11" type="primary">artQ</name>
    <name evidence="11" type="ORF">BN000_04043</name>
</gene>
<evidence type="ECO:0000256" key="5">
    <source>
        <dbReference type="ARBA" id="ARBA00022692"/>
    </source>
</evidence>
<dbReference type="GO" id="GO:0006865">
    <property type="term" value="P:amino acid transport"/>
    <property type="evidence" value="ECO:0007669"/>
    <property type="project" value="UniProtKB-KW"/>
</dbReference>
<keyword evidence="3 9" id="KW-0813">Transport</keyword>
<dbReference type="PANTHER" id="PTHR30614">
    <property type="entry name" value="MEMBRANE COMPONENT OF AMINO ACID ABC TRANSPORTER"/>
    <property type="match status" value="1"/>
</dbReference>
<reference evidence="12" key="1">
    <citation type="submission" date="2015-05" db="EMBL/GenBank/DDBJ databases">
        <authorList>
            <person name="Urmite Genomes"/>
        </authorList>
    </citation>
    <scope>NUCLEOTIDE SEQUENCE [LARGE SCALE GENOMIC DNA]</scope>
    <source>
        <strain evidence="12">LF1</strain>
    </source>
</reference>
<organism evidence="11 12">
    <name type="scientific">Neobacillus massiliamazoniensis</name>
    <dbReference type="NCBI Taxonomy" id="1499688"/>
    <lineage>
        <taxon>Bacteria</taxon>
        <taxon>Bacillati</taxon>
        <taxon>Bacillota</taxon>
        <taxon>Bacilli</taxon>
        <taxon>Bacillales</taxon>
        <taxon>Bacillaceae</taxon>
        <taxon>Neobacillus</taxon>
    </lineage>
</organism>
<dbReference type="InterPro" id="IPR035906">
    <property type="entry name" value="MetI-like_sf"/>
</dbReference>
<dbReference type="InterPro" id="IPR010065">
    <property type="entry name" value="AA_ABC_transptr_permease_3TM"/>
</dbReference>
<evidence type="ECO:0000256" key="2">
    <source>
        <dbReference type="ARBA" id="ARBA00010072"/>
    </source>
</evidence>
<dbReference type="PANTHER" id="PTHR30614:SF20">
    <property type="entry name" value="GLUTAMINE TRANSPORT SYSTEM PERMEASE PROTEIN GLNP"/>
    <property type="match status" value="1"/>
</dbReference>
<keyword evidence="4" id="KW-1003">Cell membrane</keyword>
<dbReference type="STRING" id="1499688.BN000_04043"/>
<feature type="domain" description="ABC transmembrane type-1" evidence="10">
    <location>
        <begin position="20"/>
        <end position="209"/>
    </location>
</feature>
<keyword evidence="7 9" id="KW-1133">Transmembrane helix</keyword>
<feature type="transmembrane region" description="Helical" evidence="9">
    <location>
        <begin position="184"/>
        <end position="208"/>
    </location>
</feature>
<comment type="subcellular location">
    <subcellularLocation>
        <location evidence="1 9">Cell membrane</location>
        <topology evidence="1 9">Multi-pass membrane protein</topology>
    </subcellularLocation>
</comment>
<comment type="similarity">
    <text evidence="2">Belongs to the binding-protein-dependent transport system permease family. HisMQ subfamily.</text>
</comment>
<dbReference type="Pfam" id="PF00528">
    <property type="entry name" value="BPD_transp_1"/>
    <property type="match status" value="1"/>
</dbReference>
<dbReference type="SUPFAM" id="SSF161098">
    <property type="entry name" value="MetI-like"/>
    <property type="match status" value="1"/>
</dbReference>
<dbReference type="CDD" id="cd06261">
    <property type="entry name" value="TM_PBP2"/>
    <property type="match status" value="1"/>
</dbReference>
<dbReference type="NCBIfam" id="TIGR01726">
    <property type="entry name" value="HEQRo_perm_3TM"/>
    <property type="match status" value="1"/>
</dbReference>
<evidence type="ECO:0000313" key="12">
    <source>
        <dbReference type="Proteomes" id="UP000199087"/>
    </source>
</evidence>
<dbReference type="Gene3D" id="1.10.3720.10">
    <property type="entry name" value="MetI-like"/>
    <property type="match status" value="1"/>
</dbReference>
<proteinExistence type="inferred from homology"/>
<dbReference type="GO" id="GO:0022857">
    <property type="term" value="F:transmembrane transporter activity"/>
    <property type="evidence" value="ECO:0007669"/>
    <property type="project" value="InterPro"/>
</dbReference>
<evidence type="ECO:0000256" key="8">
    <source>
        <dbReference type="ARBA" id="ARBA00023136"/>
    </source>
</evidence>
<dbReference type="InterPro" id="IPR043429">
    <property type="entry name" value="ArtM/GltK/GlnP/TcyL/YhdX-like"/>
</dbReference>
<evidence type="ECO:0000256" key="7">
    <source>
        <dbReference type="ARBA" id="ARBA00022989"/>
    </source>
</evidence>
<accession>A0A0U1P1E6</accession>
<dbReference type="Proteomes" id="UP000199087">
    <property type="component" value="Unassembled WGS sequence"/>
</dbReference>
<evidence type="ECO:0000259" key="10">
    <source>
        <dbReference type="PROSITE" id="PS50928"/>
    </source>
</evidence>
<dbReference type="InterPro" id="IPR000515">
    <property type="entry name" value="MetI-like"/>
</dbReference>
<protein>
    <submittedName>
        <fullName evidence="11">Arginine ABC transporter permease ArtQ</fullName>
    </submittedName>
</protein>
<evidence type="ECO:0000256" key="6">
    <source>
        <dbReference type="ARBA" id="ARBA00022970"/>
    </source>
</evidence>
<dbReference type="EMBL" id="CVRB01000004">
    <property type="protein sequence ID" value="CRK84043.1"/>
    <property type="molecule type" value="Genomic_DNA"/>
</dbReference>
<dbReference type="FunFam" id="1.10.3720.10:FF:000033">
    <property type="entry name" value="Polar amino acid ABC transporter permease"/>
    <property type="match status" value="1"/>
</dbReference>
<sequence length="220" mass="24508">MMNLDFKQIIPSIPYILQGISVTLEIVLLAGLLGFILGIILSLLKISSINILNWLADAYTSIFRGTPLVLQLMLIYYGSPQITGYQIQPYTAAVLSFALNSGAYVSEIIRAGILAVDKGQREAAMALGVPYRKMMWDIILPQALKNILPALMNEFISLTKESAIVTTIGVMDIMRRSYQVGAKYYSFFEPLLVAGLIYYLMVMILTLLGKALERRMRQGD</sequence>
<keyword evidence="12" id="KW-1185">Reference proteome</keyword>
<evidence type="ECO:0000256" key="3">
    <source>
        <dbReference type="ARBA" id="ARBA00022448"/>
    </source>
</evidence>
<evidence type="ECO:0000256" key="9">
    <source>
        <dbReference type="RuleBase" id="RU363032"/>
    </source>
</evidence>
<feature type="transmembrane region" description="Helical" evidence="9">
    <location>
        <begin position="56"/>
        <end position="77"/>
    </location>
</feature>
<evidence type="ECO:0000256" key="1">
    <source>
        <dbReference type="ARBA" id="ARBA00004651"/>
    </source>
</evidence>
<dbReference type="PROSITE" id="PS50928">
    <property type="entry name" value="ABC_TM1"/>
    <property type="match status" value="1"/>
</dbReference>
<name>A0A0U1P1E6_9BACI</name>
<dbReference type="AlphaFoldDB" id="A0A0U1P1E6"/>
<feature type="transmembrane region" description="Helical" evidence="9">
    <location>
        <begin position="20"/>
        <end position="44"/>
    </location>
</feature>